<protein>
    <submittedName>
        <fullName evidence="3">Flagellar basal-body rod modification protein FlgD</fullName>
    </submittedName>
</protein>
<keyword evidence="3" id="KW-0966">Cell projection</keyword>
<keyword evidence="2" id="KW-1005">Bacterial flagellum biogenesis</keyword>
<keyword evidence="3" id="KW-0969">Cilium</keyword>
<reference evidence="3 4" key="1">
    <citation type="submission" date="2021-03" db="EMBL/GenBank/DDBJ databases">
        <title>Genomic Encyclopedia of Type Strains, Phase IV (KMG-IV): sequencing the most valuable type-strain genomes for metagenomic binning, comparative biology and taxonomic classification.</title>
        <authorList>
            <person name="Goeker M."/>
        </authorList>
    </citation>
    <scope>NUCLEOTIDE SEQUENCE [LARGE SCALE GENOMIC DNA]</scope>
    <source>
        <strain evidence="3 4">DSM 27512</strain>
    </source>
</reference>
<evidence type="ECO:0000313" key="3">
    <source>
        <dbReference type="EMBL" id="MBP2026401.1"/>
    </source>
</evidence>
<evidence type="ECO:0000256" key="2">
    <source>
        <dbReference type="ARBA" id="ARBA00022795"/>
    </source>
</evidence>
<dbReference type="Proteomes" id="UP001314903">
    <property type="component" value="Unassembled WGS sequence"/>
</dbReference>
<name>A0ABS4KGZ2_9FIRM</name>
<keyword evidence="4" id="KW-1185">Reference proteome</keyword>
<evidence type="ECO:0000256" key="1">
    <source>
        <dbReference type="ARBA" id="ARBA00010577"/>
    </source>
</evidence>
<dbReference type="InterPro" id="IPR005648">
    <property type="entry name" value="FlgD"/>
</dbReference>
<dbReference type="RefSeq" id="WP_245330690.1">
    <property type="nucleotide sequence ID" value="NZ_JAGGLI010000001.1"/>
</dbReference>
<gene>
    <name evidence="3" type="ORF">J2Z35_000190</name>
</gene>
<accession>A0ABS4KGZ2</accession>
<keyword evidence="3" id="KW-0282">Flagellum</keyword>
<sequence>MSTVNNTIRQTMLEDLNKPKTVNKNGDLGKDAFLQLLVTQLQNQDPLEPVDDKEFISQMAQFSSLEQMQNLNASFKDMQSVFEESQKGLFETIKMFNNNYVEAHKELMGKIDELSSTIKELAKAE</sequence>
<evidence type="ECO:0000313" key="4">
    <source>
        <dbReference type="Proteomes" id="UP001314903"/>
    </source>
</evidence>
<comment type="caution">
    <text evidence="3">The sequence shown here is derived from an EMBL/GenBank/DDBJ whole genome shotgun (WGS) entry which is preliminary data.</text>
</comment>
<dbReference type="Pfam" id="PF03963">
    <property type="entry name" value="FlgD"/>
    <property type="match status" value="1"/>
</dbReference>
<proteinExistence type="inferred from homology"/>
<organism evidence="3 4">
    <name type="scientific">Acetoanaerobium pronyense</name>
    <dbReference type="NCBI Taxonomy" id="1482736"/>
    <lineage>
        <taxon>Bacteria</taxon>
        <taxon>Bacillati</taxon>
        <taxon>Bacillota</taxon>
        <taxon>Clostridia</taxon>
        <taxon>Peptostreptococcales</taxon>
        <taxon>Filifactoraceae</taxon>
        <taxon>Acetoanaerobium</taxon>
    </lineage>
</organism>
<comment type="similarity">
    <text evidence="1">Belongs to the FlgD family.</text>
</comment>
<dbReference type="EMBL" id="JAGGLI010000001">
    <property type="protein sequence ID" value="MBP2026401.1"/>
    <property type="molecule type" value="Genomic_DNA"/>
</dbReference>